<evidence type="ECO:0000313" key="2">
    <source>
        <dbReference type="Proteomes" id="UP000074561"/>
    </source>
</evidence>
<dbReference type="AlphaFoldDB" id="A0A127Q8H9"/>
<evidence type="ECO:0000313" key="1">
    <source>
        <dbReference type="EMBL" id="AMP06357.1"/>
    </source>
</evidence>
<gene>
    <name evidence="1" type="ORF">CPter91_4037</name>
</gene>
<name>A0A127Q8H9_9BURK</name>
<accession>A0A127Q8H9</accession>
<organism evidence="1 2">
    <name type="scientific">Collimonas pratensis</name>
    <dbReference type="NCBI Taxonomy" id="279113"/>
    <lineage>
        <taxon>Bacteria</taxon>
        <taxon>Pseudomonadati</taxon>
        <taxon>Pseudomonadota</taxon>
        <taxon>Betaproteobacteria</taxon>
        <taxon>Burkholderiales</taxon>
        <taxon>Oxalobacteraceae</taxon>
        <taxon>Collimonas</taxon>
    </lineage>
</organism>
<dbReference type="EMBL" id="CP013234">
    <property type="protein sequence ID" value="AMP06357.1"/>
    <property type="molecule type" value="Genomic_DNA"/>
</dbReference>
<sequence length="50" mass="5776">MKPHPDCRHFEHVMVMMKTASSSRAKPSWNASDCWCLRNARASMKKVAQQ</sequence>
<dbReference type="Proteomes" id="UP000074561">
    <property type="component" value="Chromosome"/>
</dbReference>
<protein>
    <submittedName>
        <fullName evidence="1">Uncharacterized protein</fullName>
    </submittedName>
</protein>
<reference evidence="1 2" key="1">
    <citation type="submission" date="2015-11" db="EMBL/GenBank/DDBJ databases">
        <title>Exploring the genomic traits of fungus-feeding bacterial genus Collimonas.</title>
        <authorList>
            <person name="Song C."/>
            <person name="Schmidt R."/>
            <person name="de Jager V."/>
            <person name="Krzyzanowska D."/>
            <person name="Jongedijk E."/>
            <person name="Cankar K."/>
            <person name="Beekwilder J."/>
            <person name="van Veen A."/>
            <person name="de Boer W."/>
            <person name="van Veen J.A."/>
            <person name="Garbeva P."/>
        </authorList>
    </citation>
    <scope>NUCLEOTIDE SEQUENCE [LARGE SCALE GENOMIC DNA]</scope>
    <source>
        <strain evidence="1 2">Ter91</strain>
    </source>
</reference>
<dbReference type="KEGG" id="cpra:CPter91_4037"/>
<proteinExistence type="predicted"/>
<dbReference type="PATRIC" id="fig|279113.9.peg.4005"/>